<organism evidence="2 3">
    <name type="scientific">Thauera humireducens</name>
    <dbReference type="NCBI Taxonomy" id="1134435"/>
    <lineage>
        <taxon>Bacteria</taxon>
        <taxon>Pseudomonadati</taxon>
        <taxon>Pseudomonadota</taxon>
        <taxon>Betaproteobacteria</taxon>
        <taxon>Rhodocyclales</taxon>
        <taxon>Zoogloeaceae</taxon>
        <taxon>Thauera</taxon>
    </lineage>
</organism>
<sequence length="168" mass="18727">MEDDRYTRITLRIPKDLHAALAAEADSTSKSLNAEIIARLAASLEQPGFSSVKMMGKIGDAPSIIDEIAAKLAATPAEKLALPLAEIIDDLRQTQGRLTKAAADAERTIKIIRRELPSGTPYRSDPLALIRHLIEDAEERQRRAPRVRPRALLKRTTLRKHVKRKQKP</sequence>
<feature type="region of interest" description="Disordered" evidence="1">
    <location>
        <begin position="140"/>
        <end position="168"/>
    </location>
</feature>
<evidence type="ECO:0000256" key="1">
    <source>
        <dbReference type="SAM" id="MobiDB-lite"/>
    </source>
</evidence>
<accession>A0A127K365</accession>
<dbReference type="KEGG" id="thu:AC731_005290"/>
<name>A0A127K365_9RHOO</name>
<feature type="compositionally biased region" description="Basic residues" evidence="1">
    <location>
        <begin position="143"/>
        <end position="168"/>
    </location>
</feature>
<evidence type="ECO:0008006" key="4">
    <source>
        <dbReference type="Google" id="ProtNLM"/>
    </source>
</evidence>
<dbReference type="STRING" id="1134435.AC731_005290"/>
<protein>
    <recommendedName>
        <fullName evidence="4">Arc-like DNA binding domain-containing protein</fullName>
    </recommendedName>
</protein>
<keyword evidence="3" id="KW-1185">Reference proteome</keyword>
<dbReference type="SUPFAM" id="SSF47598">
    <property type="entry name" value="Ribbon-helix-helix"/>
    <property type="match status" value="1"/>
</dbReference>
<dbReference type="InterPro" id="IPR010985">
    <property type="entry name" value="Ribbon_hlx_hlx"/>
</dbReference>
<proteinExistence type="predicted"/>
<dbReference type="AlphaFoldDB" id="A0A127K365"/>
<dbReference type="EMBL" id="CP014646">
    <property type="protein sequence ID" value="AMO36399.1"/>
    <property type="molecule type" value="Genomic_DNA"/>
</dbReference>
<dbReference type="Gene3D" id="1.10.1220.10">
    <property type="entry name" value="Met repressor-like"/>
    <property type="match status" value="1"/>
</dbReference>
<reference evidence="3" key="1">
    <citation type="submission" date="2016-03" db="EMBL/GenBank/DDBJ databases">
        <authorList>
            <person name="Ma C."/>
            <person name="Zhou S."/>
            <person name="Yang G."/>
        </authorList>
    </citation>
    <scope>NUCLEOTIDE SEQUENCE [LARGE SCALE GENOMIC DNA]</scope>
    <source>
        <strain evidence="3">SgZ-1</strain>
    </source>
</reference>
<dbReference type="Proteomes" id="UP000036902">
    <property type="component" value="Chromosome"/>
</dbReference>
<dbReference type="Pfam" id="PF05534">
    <property type="entry name" value="HicB"/>
    <property type="match status" value="1"/>
</dbReference>
<gene>
    <name evidence="2" type="ORF">AC731_005290</name>
</gene>
<evidence type="ECO:0000313" key="2">
    <source>
        <dbReference type="EMBL" id="AMO36399.1"/>
    </source>
</evidence>
<dbReference type="InterPro" id="IPR008651">
    <property type="entry name" value="Uncharacterised_HicB"/>
</dbReference>
<dbReference type="GO" id="GO:0006355">
    <property type="term" value="P:regulation of DNA-templated transcription"/>
    <property type="evidence" value="ECO:0007669"/>
    <property type="project" value="InterPro"/>
</dbReference>
<dbReference type="RefSeq" id="WP_048709803.1">
    <property type="nucleotide sequence ID" value="NZ_CP014646.1"/>
</dbReference>
<evidence type="ECO:0000313" key="3">
    <source>
        <dbReference type="Proteomes" id="UP000036902"/>
    </source>
</evidence>
<dbReference type="InterPro" id="IPR013321">
    <property type="entry name" value="Arc_rbn_hlx_hlx"/>
</dbReference>